<sequence>MDLQLEFVLDGQAEWRGVPEVVRSSFLLMAQELRRLHSLLLAGQQDPTSLCQKDPRIEEMQTQLSKLKAQLQDQQAQAETNNLRTKKKLSSLWGEVAATAKAAADAQAQQTVITDSIQANWAAAEFQLEILTTKMEDQDCRLKRSRMQVDQALHELQMGQQLCRQDLRRLHRVVSTHVAETTQDHEKVEVEVRGPEEVQLQKQDGEVHVLLHQRCVEVLKRQQQRERNDLRTV</sequence>
<dbReference type="OrthoDB" id="105591at2759"/>
<comment type="caution">
    <text evidence="2">The sequence shown here is derived from an EMBL/GenBank/DDBJ whole genome shotgun (WGS) entry which is preliminary data.</text>
</comment>
<accession>A0A0W8C5Z7</accession>
<evidence type="ECO:0000256" key="1">
    <source>
        <dbReference type="SAM" id="Coils"/>
    </source>
</evidence>
<dbReference type="Proteomes" id="UP000052943">
    <property type="component" value="Unassembled WGS sequence"/>
</dbReference>
<reference evidence="2 3" key="1">
    <citation type="submission" date="2015-11" db="EMBL/GenBank/DDBJ databases">
        <title>Genomes and virulence difference between two physiological races of Phytophthora nicotianae.</title>
        <authorList>
            <person name="Liu H."/>
            <person name="Ma X."/>
            <person name="Yu H."/>
            <person name="Fang D."/>
            <person name="Li Y."/>
            <person name="Wang X."/>
            <person name="Wang W."/>
            <person name="Dong Y."/>
            <person name="Xiao B."/>
        </authorList>
    </citation>
    <scope>NUCLEOTIDE SEQUENCE [LARGE SCALE GENOMIC DNA]</scope>
    <source>
        <strain evidence="3">race 0</strain>
    </source>
</reference>
<dbReference type="EMBL" id="LNFO01004803">
    <property type="protein sequence ID" value="KUF79509.1"/>
    <property type="molecule type" value="Genomic_DNA"/>
</dbReference>
<proteinExistence type="predicted"/>
<gene>
    <name evidence="2" type="ORF">AM587_10008059</name>
</gene>
<feature type="coiled-coil region" evidence="1">
    <location>
        <begin position="57"/>
        <end position="88"/>
    </location>
</feature>
<name>A0A0W8C5Z7_PHYNI</name>
<evidence type="ECO:0000313" key="2">
    <source>
        <dbReference type="EMBL" id="KUF79509.1"/>
    </source>
</evidence>
<protein>
    <submittedName>
        <fullName evidence="2">Uncharacterized protein</fullName>
    </submittedName>
</protein>
<evidence type="ECO:0000313" key="3">
    <source>
        <dbReference type="Proteomes" id="UP000052943"/>
    </source>
</evidence>
<organism evidence="2 3">
    <name type="scientific">Phytophthora nicotianae</name>
    <name type="common">Potato buckeye rot agent</name>
    <name type="synonym">Phytophthora parasitica</name>
    <dbReference type="NCBI Taxonomy" id="4792"/>
    <lineage>
        <taxon>Eukaryota</taxon>
        <taxon>Sar</taxon>
        <taxon>Stramenopiles</taxon>
        <taxon>Oomycota</taxon>
        <taxon>Peronosporomycetes</taxon>
        <taxon>Peronosporales</taxon>
        <taxon>Peronosporaceae</taxon>
        <taxon>Phytophthora</taxon>
    </lineage>
</organism>
<keyword evidence="1" id="KW-0175">Coiled coil</keyword>
<dbReference type="OMA" id="SANWETQ"/>
<dbReference type="AlphaFoldDB" id="A0A0W8C5Z7"/>